<accession>A0A917WPU3</accession>
<dbReference type="CDD" id="cd09854">
    <property type="entry name" value="PIN_VapC-like"/>
    <property type="match status" value="1"/>
</dbReference>
<name>A0A917WPU3_9ACTN</name>
<dbReference type="AlphaFoldDB" id="A0A917WPU3"/>
<proteinExistence type="predicted"/>
<dbReference type="Proteomes" id="UP000655208">
    <property type="component" value="Unassembled WGS sequence"/>
</dbReference>
<evidence type="ECO:0000313" key="1">
    <source>
        <dbReference type="EMBL" id="GGM19340.1"/>
    </source>
</evidence>
<evidence type="ECO:0000313" key="2">
    <source>
        <dbReference type="Proteomes" id="UP000655208"/>
    </source>
</evidence>
<evidence type="ECO:0008006" key="3">
    <source>
        <dbReference type="Google" id="ProtNLM"/>
    </source>
</evidence>
<dbReference type="EMBL" id="BMNA01000025">
    <property type="protein sequence ID" value="GGM19340.1"/>
    <property type="molecule type" value="Genomic_DNA"/>
</dbReference>
<keyword evidence="2" id="KW-1185">Reference proteome</keyword>
<dbReference type="SUPFAM" id="SSF88723">
    <property type="entry name" value="PIN domain-like"/>
    <property type="match status" value="1"/>
</dbReference>
<comment type="caution">
    <text evidence="1">The sequence shown here is derived from an EMBL/GenBank/DDBJ whole genome shotgun (WGS) entry which is preliminary data.</text>
</comment>
<dbReference type="InterPro" id="IPR029060">
    <property type="entry name" value="PIN-like_dom_sf"/>
</dbReference>
<protein>
    <recommendedName>
        <fullName evidence="3">PIN domain-containing protein</fullName>
    </recommendedName>
</protein>
<organism evidence="1 2">
    <name type="scientific">Nakamurella endophytica</name>
    <dbReference type="NCBI Taxonomy" id="1748367"/>
    <lineage>
        <taxon>Bacteria</taxon>
        <taxon>Bacillati</taxon>
        <taxon>Actinomycetota</taxon>
        <taxon>Actinomycetes</taxon>
        <taxon>Nakamurellales</taxon>
        <taxon>Nakamurellaceae</taxon>
        <taxon>Nakamurella</taxon>
    </lineage>
</organism>
<sequence length="159" mass="17813">MHDMPANTVYFIDTSVLVALLEVPGFESQSDVMRSEYRELYSTGAEFIVPVTTLIETANHIQQCRGKRRDAATRFVNMVVSAQRGDAPWVVQEVTWGGDFVAEMIAGAETGSSLLDHLASGRLGGGDMAIVVERNMFQRTRFYREVKIWTRDLELASYS</sequence>
<reference evidence="1" key="1">
    <citation type="journal article" date="2014" name="Int. J. Syst. Evol. Microbiol.">
        <title>Complete genome sequence of Corynebacterium casei LMG S-19264T (=DSM 44701T), isolated from a smear-ripened cheese.</title>
        <authorList>
            <consortium name="US DOE Joint Genome Institute (JGI-PGF)"/>
            <person name="Walter F."/>
            <person name="Albersmeier A."/>
            <person name="Kalinowski J."/>
            <person name="Ruckert C."/>
        </authorList>
    </citation>
    <scope>NUCLEOTIDE SEQUENCE</scope>
    <source>
        <strain evidence="1">CGMCC 4.7308</strain>
    </source>
</reference>
<gene>
    <name evidence="1" type="ORF">GCM10011594_44240</name>
</gene>
<reference evidence="1" key="2">
    <citation type="submission" date="2020-09" db="EMBL/GenBank/DDBJ databases">
        <authorList>
            <person name="Sun Q."/>
            <person name="Zhou Y."/>
        </authorList>
    </citation>
    <scope>NUCLEOTIDE SEQUENCE</scope>
    <source>
        <strain evidence="1">CGMCC 4.7308</strain>
    </source>
</reference>